<feature type="repeat" description="PPR" evidence="2">
    <location>
        <begin position="167"/>
        <end position="201"/>
    </location>
</feature>
<comment type="caution">
    <text evidence="4">The sequence shown here is derived from an EMBL/GenBank/DDBJ whole genome shotgun (WGS) entry which is preliminary data.</text>
</comment>
<dbReference type="Proteomes" id="UP000825935">
    <property type="component" value="Chromosome 34"/>
</dbReference>
<dbReference type="Gene3D" id="1.25.40.10">
    <property type="entry name" value="Tetratricopeptide repeat domain"/>
    <property type="match status" value="1"/>
</dbReference>
<proteinExistence type="predicted"/>
<organism evidence="4 5">
    <name type="scientific">Ceratopteris richardii</name>
    <name type="common">Triangle waterfern</name>
    <dbReference type="NCBI Taxonomy" id="49495"/>
    <lineage>
        <taxon>Eukaryota</taxon>
        <taxon>Viridiplantae</taxon>
        <taxon>Streptophyta</taxon>
        <taxon>Embryophyta</taxon>
        <taxon>Tracheophyta</taxon>
        <taxon>Polypodiopsida</taxon>
        <taxon>Polypodiidae</taxon>
        <taxon>Polypodiales</taxon>
        <taxon>Pteridineae</taxon>
        <taxon>Pteridaceae</taxon>
        <taxon>Parkerioideae</taxon>
        <taxon>Ceratopteris</taxon>
    </lineage>
</organism>
<evidence type="ECO:0008006" key="6">
    <source>
        <dbReference type="Google" id="ProtNLM"/>
    </source>
</evidence>
<evidence type="ECO:0000313" key="5">
    <source>
        <dbReference type="Proteomes" id="UP000825935"/>
    </source>
</evidence>
<gene>
    <name evidence="4" type="ORF">KP509_34G073400</name>
</gene>
<dbReference type="OMA" id="QAMETFE"/>
<feature type="compositionally biased region" description="Basic and acidic residues" evidence="3">
    <location>
        <begin position="318"/>
        <end position="329"/>
    </location>
</feature>
<name>A0A8T2QMW7_CERRI</name>
<reference evidence="4" key="1">
    <citation type="submission" date="2021-08" db="EMBL/GenBank/DDBJ databases">
        <title>WGS assembly of Ceratopteris richardii.</title>
        <authorList>
            <person name="Marchant D.B."/>
            <person name="Chen G."/>
            <person name="Jenkins J."/>
            <person name="Shu S."/>
            <person name="Leebens-Mack J."/>
            <person name="Grimwood J."/>
            <person name="Schmutz J."/>
            <person name="Soltis P."/>
            <person name="Soltis D."/>
            <person name="Chen Z.-H."/>
        </authorList>
    </citation>
    <scope>NUCLEOTIDE SEQUENCE</scope>
    <source>
        <strain evidence="4">Whitten #5841</strain>
        <tissue evidence="4">Leaf</tissue>
    </source>
</reference>
<feature type="region of interest" description="Disordered" evidence="3">
    <location>
        <begin position="240"/>
        <end position="329"/>
    </location>
</feature>
<keyword evidence="1" id="KW-0677">Repeat</keyword>
<dbReference type="PANTHER" id="PTHR46870">
    <property type="entry name" value="PROTEIN THYLAKOID ASSEMBLY 8-LIKE, CHLOROPLASTIC"/>
    <property type="match status" value="1"/>
</dbReference>
<feature type="repeat" description="PPR" evidence="2">
    <location>
        <begin position="132"/>
        <end position="166"/>
    </location>
</feature>
<accession>A0A8T2QMW7</accession>
<dbReference type="PROSITE" id="PS51375">
    <property type="entry name" value="PPR"/>
    <property type="match status" value="2"/>
</dbReference>
<dbReference type="EMBL" id="CM035439">
    <property type="protein sequence ID" value="KAH7284845.1"/>
    <property type="molecule type" value="Genomic_DNA"/>
</dbReference>
<dbReference type="OrthoDB" id="411857at2759"/>
<evidence type="ECO:0000313" key="4">
    <source>
        <dbReference type="EMBL" id="KAH7284845.1"/>
    </source>
</evidence>
<dbReference type="Pfam" id="PF01535">
    <property type="entry name" value="PPR"/>
    <property type="match status" value="1"/>
</dbReference>
<dbReference type="InterPro" id="IPR002885">
    <property type="entry name" value="PPR_rpt"/>
</dbReference>
<evidence type="ECO:0000256" key="1">
    <source>
        <dbReference type="ARBA" id="ARBA00022737"/>
    </source>
</evidence>
<keyword evidence="5" id="KW-1185">Reference proteome</keyword>
<feature type="compositionally biased region" description="Polar residues" evidence="3">
    <location>
        <begin position="267"/>
        <end position="284"/>
    </location>
</feature>
<dbReference type="InterPro" id="IPR011990">
    <property type="entry name" value="TPR-like_helical_dom_sf"/>
</dbReference>
<dbReference type="InterPro" id="IPR044795">
    <property type="entry name" value="THA8L-like"/>
</dbReference>
<evidence type="ECO:0000256" key="2">
    <source>
        <dbReference type="PROSITE-ProRule" id="PRU00708"/>
    </source>
</evidence>
<dbReference type="AlphaFoldDB" id="A0A8T2QMW7"/>
<sequence length="329" mass="37428">MALSLANGSKRRLLCAAWSCRAPLEANLRGDGQGGLFLLCSELQQCSLYSRPRGPLWRGRKGIGKEALHAIGEVKRVKDDKIQLGNALHTKVARLLKADILAVLQELQRQQEVDLSLKIFNIIRKESWYKPDIYLYKDMLSCLAKAKRVSECETLLKDLKAEGLPPDGLILTEVMTAYLECRMLPQAMETFEQMRRGSVPPDLPAFRILLLHLKKMGNTKLRRKIRSECLEFYEGIVDSKSRTPKQESDDESEMEEGWSLERKHANQVDTCVDTSTSIHNNNEQKGIEGYQCSGDEEADQKDDPSDIQFSTEESDDEMQIRRYSTAEDK</sequence>
<protein>
    <recommendedName>
        <fullName evidence="6">Pentatricopeptide repeat-containing protein</fullName>
    </recommendedName>
</protein>
<feature type="compositionally biased region" description="Acidic residues" evidence="3">
    <location>
        <begin position="248"/>
        <end position="258"/>
    </location>
</feature>
<dbReference type="PANTHER" id="PTHR46870:SF2">
    <property type="entry name" value="PROTEIN THYLAKOID ASSEMBLY 8-LIKE, CHLOROPLASTIC"/>
    <property type="match status" value="1"/>
</dbReference>
<dbReference type="NCBIfam" id="TIGR00756">
    <property type="entry name" value="PPR"/>
    <property type="match status" value="1"/>
</dbReference>
<evidence type="ECO:0000256" key="3">
    <source>
        <dbReference type="SAM" id="MobiDB-lite"/>
    </source>
</evidence>